<dbReference type="PROSITE" id="PS00107">
    <property type="entry name" value="PROTEIN_KINASE_ATP"/>
    <property type="match status" value="1"/>
</dbReference>
<dbReference type="SMART" id="SM00220">
    <property type="entry name" value="S_TKc"/>
    <property type="match status" value="1"/>
</dbReference>
<dbReference type="EMBL" id="JADCUA010000009">
    <property type="protein sequence ID" value="KAH9837262.1"/>
    <property type="molecule type" value="Genomic_DNA"/>
</dbReference>
<proteinExistence type="inferred from homology"/>
<evidence type="ECO:0000256" key="1">
    <source>
        <dbReference type="ARBA" id="ARBA00012513"/>
    </source>
</evidence>
<dbReference type="InterPro" id="IPR000719">
    <property type="entry name" value="Prot_kinase_dom"/>
</dbReference>
<dbReference type="RefSeq" id="XP_047779431.1">
    <property type="nucleotide sequence ID" value="XM_047925691.1"/>
</dbReference>
<dbReference type="Pfam" id="PF00069">
    <property type="entry name" value="Pkinase"/>
    <property type="match status" value="1"/>
</dbReference>
<evidence type="ECO:0000313" key="8">
    <source>
        <dbReference type="Proteomes" id="UP000814176"/>
    </source>
</evidence>
<dbReference type="CDD" id="cd14016">
    <property type="entry name" value="STKc_CK1"/>
    <property type="match status" value="1"/>
</dbReference>
<comment type="similarity">
    <text evidence="5">Belongs to the protein kinase superfamily.</text>
</comment>
<dbReference type="InterPro" id="IPR011009">
    <property type="entry name" value="Kinase-like_dom_sf"/>
</dbReference>
<dbReference type="PANTHER" id="PTHR11909">
    <property type="entry name" value="CASEIN KINASE-RELATED"/>
    <property type="match status" value="1"/>
</dbReference>
<evidence type="ECO:0000256" key="3">
    <source>
        <dbReference type="ARBA" id="ARBA00022840"/>
    </source>
</evidence>
<keyword evidence="3 4" id="KW-0067">ATP-binding</keyword>
<evidence type="ECO:0000256" key="4">
    <source>
        <dbReference type="PROSITE-ProRule" id="PRU10141"/>
    </source>
</evidence>
<dbReference type="Gene3D" id="1.10.510.10">
    <property type="entry name" value="Transferase(Phosphotransferase) domain 1"/>
    <property type="match status" value="1"/>
</dbReference>
<keyword evidence="2 4" id="KW-0547">Nucleotide-binding</keyword>
<accession>A0ABQ8KHI1</accession>
<evidence type="ECO:0000313" key="7">
    <source>
        <dbReference type="EMBL" id="KAH9837262.1"/>
    </source>
</evidence>
<evidence type="ECO:0000256" key="2">
    <source>
        <dbReference type="ARBA" id="ARBA00022741"/>
    </source>
</evidence>
<name>A0ABQ8KHI1_9APHY</name>
<keyword evidence="5" id="KW-0418">Kinase</keyword>
<dbReference type="GeneID" id="72006423"/>
<comment type="caution">
    <text evidence="7">The sequence shown here is derived from an EMBL/GenBank/DDBJ whole genome shotgun (WGS) entry which is preliminary data.</text>
</comment>
<sequence>MDFPEEVALIEIADRYRLQELIGAGSFGQVYRAIDTWQHVIVAVKLEPCDFRVNQLENEEEVYGTLKYAEGFPVTHGFGTMDDVNYLVMDLLGPSLEALFHFCGKRFTLGTVLRIALQAVDRLESLHARGYVHRDLKPANFLVGVGEQTSLLYLIDLGLAVPYIDIVTRTHVQYNDEHELIGTPLFSSINLHHGIAHSRRDDLISLAYILLFFVRGSLPWQGIPTSVKAKRNDQLTRAKARAKPSQLCKGLPTPFCVFVEYVMRLEFDERPNYLYIRNLLRQCRSGVVSRAGESENAYDWEQRPEDRGAMYMTISCNVGSVSKATHEPSHPSTE</sequence>
<dbReference type="EC" id="2.7.11.1" evidence="1"/>
<reference evidence="7 8" key="1">
    <citation type="journal article" date="2021" name="Environ. Microbiol.">
        <title>Gene family expansions and transcriptome signatures uncover fungal adaptations to wood decay.</title>
        <authorList>
            <person name="Hage H."/>
            <person name="Miyauchi S."/>
            <person name="Viragh M."/>
            <person name="Drula E."/>
            <person name="Min B."/>
            <person name="Chaduli D."/>
            <person name="Navarro D."/>
            <person name="Favel A."/>
            <person name="Norest M."/>
            <person name="Lesage-Meessen L."/>
            <person name="Balint B."/>
            <person name="Merenyi Z."/>
            <person name="de Eugenio L."/>
            <person name="Morin E."/>
            <person name="Martinez A.T."/>
            <person name="Baldrian P."/>
            <person name="Stursova M."/>
            <person name="Martinez M.J."/>
            <person name="Novotny C."/>
            <person name="Magnuson J.K."/>
            <person name="Spatafora J.W."/>
            <person name="Maurice S."/>
            <person name="Pangilinan J."/>
            <person name="Andreopoulos W."/>
            <person name="LaButti K."/>
            <person name="Hundley H."/>
            <person name="Na H."/>
            <person name="Kuo A."/>
            <person name="Barry K."/>
            <person name="Lipzen A."/>
            <person name="Henrissat B."/>
            <person name="Riley R."/>
            <person name="Ahrendt S."/>
            <person name="Nagy L.G."/>
            <person name="Grigoriev I.V."/>
            <person name="Martin F."/>
            <person name="Rosso M.N."/>
        </authorList>
    </citation>
    <scope>NUCLEOTIDE SEQUENCE [LARGE SCALE GENOMIC DNA]</scope>
    <source>
        <strain evidence="7 8">CIRM-BRFM 1785</strain>
    </source>
</reference>
<keyword evidence="5" id="KW-0808">Transferase</keyword>
<feature type="binding site" evidence="4">
    <location>
        <position position="45"/>
    </location>
    <ligand>
        <name>ATP</name>
        <dbReference type="ChEBI" id="CHEBI:30616"/>
    </ligand>
</feature>
<evidence type="ECO:0000256" key="5">
    <source>
        <dbReference type="RuleBase" id="RU000304"/>
    </source>
</evidence>
<feature type="domain" description="Protein kinase" evidence="6">
    <location>
        <begin position="16"/>
        <end position="280"/>
    </location>
</feature>
<keyword evidence="5" id="KW-0723">Serine/threonine-protein kinase</keyword>
<dbReference type="InterPro" id="IPR050235">
    <property type="entry name" value="CK1_Ser-Thr_kinase"/>
</dbReference>
<evidence type="ECO:0000259" key="6">
    <source>
        <dbReference type="PROSITE" id="PS50011"/>
    </source>
</evidence>
<dbReference type="PROSITE" id="PS50011">
    <property type="entry name" value="PROTEIN_KINASE_DOM"/>
    <property type="match status" value="1"/>
</dbReference>
<protein>
    <recommendedName>
        <fullName evidence="1">non-specific serine/threonine protein kinase</fullName>
        <ecNumber evidence="1">2.7.11.1</ecNumber>
    </recommendedName>
</protein>
<dbReference type="SUPFAM" id="SSF56112">
    <property type="entry name" value="Protein kinase-like (PK-like)"/>
    <property type="match status" value="1"/>
</dbReference>
<dbReference type="Proteomes" id="UP000814176">
    <property type="component" value="Unassembled WGS sequence"/>
</dbReference>
<dbReference type="PROSITE" id="PS00108">
    <property type="entry name" value="PROTEIN_KINASE_ST"/>
    <property type="match status" value="1"/>
</dbReference>
<gene>
    <name evidence="7" type="ORF">C8Q71DRAFT_796640</name>
</gene>
<keyword evidence="8" id="KW-1185">Reference proteome</keyword>
<dbReference type="InterPro" id="IPR017441">
    <property type="entry name" value="Protein_kinase_ATP_BS"/>
</dbReference>
<organism evidence="7 8">
    <name type="scientific">Rhodofomes roseus</name>
    <dbReference type="NCBI Taxonomy" id="34475"/>
    <lineage>
        <taxon>Eukaryota</taxon>
        <taxon>Fungi</taxon>
        <taxon>Dikarya</taxon>
        <taxon>Basidiomycota</taxon>
        <taxon>Agaricomycotina</taxon>
        <taxon>Agaricomycetes</taxon>
        <taxon>Polyporales</taxon>
        <taxon>Rhodofomes</taxon>
    </lineage>
</organism>
<dbReference type="InterPro" id="IPR008271">
    <property type="entry name" value="Ser/Thr_kinase_AS"/>
</dbReference>